<feature type="domain" description="NB-ARC" evidence="7">
    <location>
        <begin position="114"/>
        <end position="288"/>
    </location>
</feature>
<dbReference type="PANTHER" id="PTHR23155">
    <property type="entry name" value="DISEASE RESISTANCE PROTEIN RP"/>
    <property type="match status" value="1"/>
</dbReference>
<organism evidence="10 11">
    <name type="scientific">Coffea arabica</name>
    <name type="common">Arabian coffee</name>
    <dbReference type="NCBI Taxonomy" id="13443"/>
    <lineage>
        <taxon>Eukaryota</taxon>
        <taxon>Viridiplantae</taxon>
        <taxon>Streptophyta</taxon>
        <taxon>Embryophyta</taxon>
        <taxon>Tracheophyta</taxon>
        <taxon>Spermatophyta</taxon>
        <taxon>Magnoliopsida</taxon>
        <taxon>eudicotyledons</taxon>
        <taxon>Gunneridae</taxon>
        <taxon>Pentapetalae</taxon>
        <taxon>asterids</taxon>
        <taxon>lamiids</taxon>
        <taxon>Gentianales</taxon>
        <taxon>Rubiaceae</taxon>
        <taxon>Ixoroideae</taxon>
        <taxon>Gardenieae complex</taxon>
        <taxon>Bertiereae - Coffeeae clade</taxon>
        <taxon>Coffeeae</taxon>
        <taxon>Coffea</taxon>
    </lineage>
</organism>
<keyword evidence="10" id="KW-1185">Reference proteome</keyword>
<evidence type="ECO:0000256" key="5">
    <source>
        <dbReference type="ARBA" id="ARBA00022821"/>
    </source>
</evidence>
<evidence type="ECO:0000259" key="7">
    <source>
        <dbReference type="Pfam" id="PF00931"/>
    </source>
</evidence>
<evidence type="ECO:0000256" key="6">
    <source>
        <dbReference type="ARBA" id="ARBA00022840"/>
    </source>
</evidence>
<feature type="domain" description="Disease resistance R13L4/SHOC-2-like LRR" evidence="9">
    <location>
        <begin position="920"/>
        <end position="1125"/>
    </location>
</feature>
<keyword evidence="3" id="KW-0677">Repeat</keyword>
<evidence type="ECO:0000259" key="8">
    <source>
        <dbReference type="Pfam" id="PF23559"/>
    </source>
</evidence>
<keyword evidence="5" id="KW-0611">Plant defense</keyword>
<reference evidence="10" key="1">
    <citation type="journal article" date="2025" name="Foods">
        <title>Unveiling the Microbial Signatures of Arabica Coffee Cherries: Insights into Ripeness Specific Diversity, Functional Traits, and Implications for Quality and Safety.</title>
        <authorList>
            <consortium name="RefSeq"/>
            <person name="Tenea G.N."/>
            <person name="Cifuentes V."/>
            <person name="Reyes P."/>
            <person name="Cevallos-Vallejos M."/>
        </authorList>
    </citation>
    <scope>NUCLEOTIDE SEQUENCE [LARGE SCALE GENOMIC DNA]</scope>
</reference>
<sequence length="1173" mass="132898">MGQAGSSAYDTVDVLDDFAFRFARGHADGFIGRVGKIYNSIMNLKARHQISLEIKDIKARVVEISARHQRYQSLYGTQEIGSSSSNVANADYDIRDQALLIEEAKLVGIDQPKKELISEVLDDNSHLKVVSVVGMGGLGKTTLVKKVYDDAVVKKQFQSHAWITVSQNFQFNVIIKDLIQQLYEEIRQPVPPQVESMNRVRLSQFVRDFLKERRYILVLDDVWSLDAWEAIKYVLPDYNIASRVVLTTRITDVASASCLASHDFIHKMSPLSYEDSWTLFCNRTFQSNGCPSNLEEVCRKILKKCEGLPLGIVTMGGVLALKDKDKIDEWEMIFRGFGSEVDGSGKLDRIRKILLFSYSDLPHHLKNCLLYLSIYPEDYPIDVQDILGKWIALGFIEEEEGMIATDIAMRYLKELINRSLIQVKKMWADGKLVNCGLHDFLREIIVSKSKEQSFTAIITGYCTRWPDKVRHLAIHNFTGNPPQGFSSLKCLRSVETFGYEDSLTTSLLSKFLCGGPKFLKVLNLASAELDSIPKEVFKLFQLEYLDLSGTRVKIIPKSIGQLQNLEFLNLFGTTITELPVEILKLSKLRTLRVGRAGDYSNNFALWGFKSPDGIGKLTSLESLSCIEANSGKVVREIGKLVQLRQLSITKLRREDGKELVYSLSRLTNLRGLHIGSIKEEETLDLQHSVSPRLGFLIRLSLNGHLERVPEWVISLQSLGTLILQNSELSEDENAIDCLGHLPNLAALSLGRAYEGEALCFKAGTFPKLQMLGLGQLKRLKWVRVEEESMPNLQQFVIVGCKLMEGLPLGLHNLTELKVLGLLDMSDELIHEVQNLDKQSEDYQTISHIPQVGIGRWINGEWKEEFGDSCLREEENAIGSLGQLPNLIQLTLHRAYEGEILCFKVGGFRKLWQLQLVQLKRLKWLTSLETLRIIEANSGKIVREIGKLIQLRQLSITKLRREDGKELLYSLSRLTNLRELIICSIKEEETLDLQHSVSPRLGFLTSLWLTGRLERVPEWVISLQSLRTLALYNSGLSEDENAIDCLGHLPNLADLSLLRAYEGETLCFKAGGFRKLQELRLVQLKRLKWVRVEEESISSLQRFLIAGCKLMEGLPLGLQNLTELKGLGLGDMSDELIHEVQNLDKQSEDYQTISHIPQVCIGHWINGEWKEEFL</sequence>
<reference evidence="11" key="2">
    <citation type="submission" date="2025-08" db="UniProtKB">
        <authorList>
            <consortium name="RefSeq"/>
        </authorList>
    </citation>
    <scope>IDENTIFICATION</scope>
    <source>
        <tissue evidence="11">Leaves</tissue>
    </source>
</reference>
<dbReference type="InterPro" id="IPR042197">
    <property type="entry name" value="Apaf_helical"/>
</dbReference>
<dbReference type="AlphaFoldDB" id="A0A6P6TR80"/>
<protein>
    <submittedName>
        <fullName evidence="11">Disease resistance protein RPM1-like</fullName>
    </submittedName>
</protein>
<dbReference type="SUPFAM" id="SSF52058">
    <property type="entry name" value="L domain-like"/>
    <property type="match status" value="2"/>
</dbReference>
<dbReference type="Gene3D" id="1.10.8.430">
    <property type="entry name" value="Helical domain of apoptotic protease-activating factors"/>
    <property type="match status" value="1"/>
</dbReference>
<dbReference type="GO" id="GO:0005524">
    <property type="term" value="F:ATP binding"/>
    <property type="evidence" value="ECO:0007669"/>
    <property type="project" value="UniProtKB-KW"/>
</dbReference>
<dbReference type="Gene3D" id="1.10.10.10">
    <property type="entry name" value="Winged helix-like DNA-binding domain superfamily/Winged helix DNA-binding domain"/>
    <property type="match status" value="1"/>
</dbReference>
<dbReference type="RefSeq" id="XP_027080625.2">
    <property type="nucleotide sequence ID" value="XM_027224824.2"/>
</dbReference>
<proteinExistence type="inferred from homology"/>
<dbReference type="Pfam" id="PF00931">
    <property type="entry name" value="NB-ARC"/>
    <property type="match status" value="1"/>
</dbReference>
<dbReference type="PANTHER" id="PTHR23155:SF1205">
    <property type="entry name" value="DISEASE RESISTANCE PROTEIN RPM1"/>
    <property type="match status" value="1"/>
</dbReference>
<evidence type="ECO:0000256" key="2">
    <source>
        <dbReference type="ARBA" id="ARBA00022614"/>
    </source>
</evidence>
<dbReference type="InterPro" id="IPR055414">
    <property type="entry name" value="LRR_R13L4/SHOC2-like"/>
</dbReference>
<accession>A0A6P6TR80</accession>
<evidence type="ECO:0000259" key="9">
    <source>
        <dbReference type="Pfam" id="PF23598"/>
    </source>
</evidence>
<keyword evidence="4" id="KW-0547">Nucleotide-binding</keyword>
<evidence type="ECO:0000313" key="10">
    <source>
        <dbReference type="Proteomes" id="UP001652660"/>
    </source>
</evidence>
<evidence type="ECO:0000256" key="1">
    <source>
        <dbReference type="ARBA" id="ARBA00008894"/>
    </source>
</evidence>
<dbReference type="GO" id="GO:0043531">
    <property type="term" value="F:ADP binding"/>
    <property type="evidence" value="ECO:0007669"/>
    <property type="project" value="InterPro"/>
</dbReference>
<keyword evidence="2" id="KW-0433">Leucine-rich repeat</keyword>
<dbReference type="InterPro" id="IPR036388">
    <property type="entry name" value="WH-like_DNA-bd_sf"/>
</dbReference>
<name>A0A6P6TR80_COFAR</name>
<evidence type="ECO:0000313" key="11">
    <source>
        <dbReference type="RefSeq" id="XP_027080625.2"/>
    </source>
</evidence>
<evidence type="ECO:0000256" key="4">
    <source>
        <dbReference type="ARBA" id="ARBA00022741"/>
    </source>
</evidence>
<dbReference type="GO" id="GO:0098542">
    <property type="term" value="P:defense response to other organism"/>
    <property type="evidence" value="ECO:0007669"/>
    <property type="project" value="TreeGrafter"/>
</dbReference>
<dbReference type="InterPro" id="IPR058922">
    <property type="entry name" value="WHD_DRP"/>
</dbReference>
<dbReference type="GeneID" id="113703456"/>
<dbReference type="SUPFAM" id="SSF52540">
    <property type="entry name" value="P-loop containing nucleoside triphosphate hydrolases"/>
    <property type="match status" value="1"/>
</dbReference>
<dbReference type="Gene3D" id="3.40.50.300">
    <property type="entry name" value="P-loop containing nucleotide triphosphate hydrolases"/>
    <property type="match status" value="1"/>
</dbReference>
<dbReference type="InterPro" id="IPR002182">
    <property type="entry name" value="NB-ARC"/>
</dbReference>
<feature type="domain" description="Disease resistance protein winged helix" evidence="8">
    <location>
        <begin position="374"/>
        <end position="445"/>
    </location>
</feature>
<dbReference type="InterPro" id="IPR044974">
    <property type="entry name" value="Disease_R_plants"/>
</dbReference>
<dbReference type="Proteomes" id="UP001652660">
    <property type="component" value="Chromosome 8e"/>
</dbReference>
<evidence type="ECO:0000256" key="3">
    <source>
        <dbReference type="ARBA" id="ARBA00022737"/>
    </source>
</evidence>
<dbReference type="Pfam" id="PF23559">
    <property type="entry name" value="WHD_DRP"/>
    <property type="match status" value="1"/>
</dbReference>
<feature type="domain" description="Disease resistance R13L4/SHOC-2-like LRR" evidence="9">
    <location>
        <begin position="491"/>
        <end position="835"/>
    </location>
</feature>
<keyword evidence="6" id="KW-0067">ATP-binding</keyword>
<dbReference type="OrthoDB" id="598235at2759"/>
<dbReference type="Pfam" id="PF23598">
    <property type="entry name" value="LRR_14"/>
    <property type="match status" value="2"/>
</dbReference>
<dbReference type="Gene3D" id="3.80.10.10">
    <property type="entry name" value="Ribonuclease Inhibitor"/>
    <property type="match status" value="3"/>
</dbReference>
<dbReference type="GO" id="GO:0051607">
    <property type="term" value="P:defense response to virus"/>
    <property type="evidence" value="ECO:0007669"/>
    <property type="project" value="UniProtKB-ARBA"/>
</dbReference>
<dbReference type="InterPro" id="IPR027417">
    <property type="entry name" value="P-loop_NTPase"/>
</dbReference>
<dbReference type="InterPro" id="IPR032675">
    <property type="entry name" value="LRR_dom_sf"/>
</dbReference>
<comment type="similarity">
    <text evidence="1">Belongs to the disease resistance NB-LRR family.</text>
</comment>
<dbReference type="PRINTS" id="PR00364">
    <property type="entry name" value="DISEASERSIST"/>
</dbReference>
<gene>
    <name evidence="11" type="primary">LOC113703456</name>
</gene>